<dbReference type="EMBL" id="JAMZIH010000081">
    <property type="protein sequence ID" value="KAJ1680000.1"/>
    <property type="molecule type" value="Genomic_DNA"/>
</dbReference>
<dbReference type="Proteomes" id="UP001145114">
    <property type="component" value="Unassembled WGS sequence"/>
</dbReference>
<comment type="caution">
    <text evidence="1">The sequence shown here is derived from an EMBL/GenBank/DDBJ whole genome shotgun (WGS) entry which is preliminary data.</text>
</comment>
<evidence type="ECO:0000313" key="2">
    <source>
        <dbReference type="Proteomes" id="UP001145114"/>
    </source>
</evidence>
<gene>
    <name evidence="1" type="ORF">EV182_000887</name>
</gene>
<organism evidence="1 2">
    <name type="scientific">Spiromyces aspiralis</name>
    <dbReference type="NCBI Taxonomy" id="68401"/>
    <lineage>
        <taxon>Eukaryota</taxon>
        <taxon>Fungi</taxon>
        <taxon>Fungi incertae sedis</taxon>
        <taxon>Zoopagomycota</taxon>
        <taxon>Kickxellomycotina</taxon>
        <taxon>Kickxellomycetes</taxon>
        <taxon>Kickxellales</taxon>
        <taxon>Kickxellaceae</taxon>
        <taxon>Spiromyces</taxon>
    </lineage>
</organism>
<accession>A0ACC1HTT5</accession>
<evidence type="ECO:0000313" key="1">
    <source>
        <dbReference type="EMBL" id="KAJ1680000.1"/>
    </source>
</evidence>
<reference evidence="1" key="1">
    <citation type="submission" date="2022-06" db="EMBL/GenBank/DDBJ databases">
        <title>Phylogenomic reconstructions and comparative analyses of Kickxellomycotina fungi.</title>
        <authorList>
            <person name="Reynolds N.K."/>
            <person name="Stajich J.E."/>
            <person name="Barry K."/>
            <person name="Grigoriev I.V."/>
            <person name="Crous P."/>
            <person name="Smith M.E."/>
        </authorList>
    </citation>
    <scope>NUCLEOTIDE SEQUENCE</scope>
    <source>
        <strain evidence="1">RSA 2271</strain>
    </source>
</reference>
<protein>
    <submittedName>
        <fullName evidence="1">Uncharacterized protein</fullName>
    </submittedName>
</protein>
<proteinExistence type="predicted"/>
<keyword evidence="2" id="KW-1185">Reference proteome</keyword>
<sequence length="155" mass="17539">MIKLPLNPGQQLTSIKDMKPMKRGFDCQQFRRILTHRSLIHTDIALCGIAQSTQTRDGIVIHTFRVADNTGSIIMSVWGDDGKWIKNGDVIRIENAQVLEAKLFKGSLQLMPTRYGKIKRLGEDVMLFAETPNMSEFQWVTEEELKNAPGNPQPS</sequence>
<name>A0ACC1HTT5_9FUNG</name>